<reference evidence="2 3" key="1">
    <citation type="submission" date="2016-10" db="EMBL/GenBank/DDBJ databases">
        <authorList>
            <person name="de Groot N.N."/>
        </authorList>
    </citation>
    <scope>NUCLEOTIDE SEQUENCE [LARGE SCALE GENOMIC DNA]</scope>
    <source>
        <strain evidence="2 3">DSM 6059</strain>
    </source>
</reference>
<sequence length="209" mass="23222">MKKLFIATSIIATIMSSTVLADSDKRIVENITLTEEQSLDIKFPVGSVEIEVVDSNQLEIEIELKHKNQGWNDWFNSDKDLTNIELKKEIHHGKIALEIDDDDLNQKWFIKVPRTAAIDIDLGVGSVDIDELDNSVEIDVGVGSVMIETNTEDFKQIDLESGVGDTRISGFSGNSNQKRTMVSSSSDYSSSGQYRIDIEVGVGDIKVRN</sequence>
<name>A0A1I1RKK4_9GAMM</name>
<evidence type="ECO:0000313" key="2">
    <source>
        <dbReference type="EMBL" id="SFD32163.1"/>
    </source>
</evidence>
<evidence type="ECO:0000256" key="1">
    <source>
        <dbReference type="SAM" id="SignalP"/>
    </source>
</evidence>
<evidence type="ECO:0000313" key="3">
    <source>
        <dbReference type="Proteomes" id="UP000198862"/>
    </source>
</evidence>
<dbReference type="STRING" id="1123010.SAMN02745724_04201"/>
<dbReference type="EMBL" id="FOLO01000048">
    <property type="protein sequence ID" value="SFD32163.1"/>
    <property type="molecule type" value="Genomic_DNA"/>
</dbReference>
<dbReference type="RefSeq" id="WP_091989334.1">
    <property type="nucleotide sequence ID" value="NZ_FOLO01000048.1"/>
</dbReference>
<organism evidence="2 3">
    <name type="scientific">Pseudoalteromonas denitrificans DSM 6059</name>
    <dbReference type="NCBI Taxonomy" id="1123010"/>
    <lineage>
        <taxon>Bacteria</taxon>
        <taxon>Pseudomonadati</taxon>
        <taxon>Pseudomonadota</taxon>
        <taxon>Gammaproteobacteria</taxon>
        <taxon>Alteromonadales</taxon>
        <taxon>Pseudoalteromonadaceae</taxon>
        <taxon>Pseudoalteromonas</taxon>
    </lineage>
</organism>
<proteinExistence type="predicted"/>
<dbReference type="OrthoDB" id="5767486at2"/>
<protein>
    <recommendedName>
        <fullName evidence="4">Adhesin</fullName>
    </recommendedName>
</protein>
<keyword evidence="3" id="KW-1185">Reference proteome</keyword>
<dbReference type="AlphaFoldDB" id="A0A1I1RKK4"/>
<dbReference type="Proteomes" id="UP000198862">
    <property type="component" value="Unassembled WGS sequence"/>
</dbReference>
<feature type="signal peptide" evidence="1">
    <location>
        <begin position="1"/>
        <end position="21"/>
    </location>
</feature>
<evidence type="ECO:0008006" key="4">
    <source>
        <dbReference type="Google" id="ProtNLM"/>
    </source>
</evidence>
<keyword evidence="1" id="KW-0732">Signal</keyword>
<gene>
    <name evidence="2" type="ORF">SAMN02745724_04201</name>
</gene>
<accession>A0A1I1RKK4</accession>
<feature type="chain" id="PRO_5011537850" description="Adhesin" evidence="1">
    <location>
        <begin position="22"/>
        <end position="209"/>
    </location>
</feature>